<dbReference type="EMBL" id="CP130472">
    <property type="protein sequence ID" value="WLS43340.1"/>
    <property type="molecule type" value="Genomic_DNA"/>
</dbReference>
<dbReference type="Proteomes" id="UP001235874">
    <property type="component" value="Chromosome"/>
</dbReference>
<dbReference type="KEGG" id="mprn:Q3V37_18195"/>
<accession>A0AAJ6HM19</accession>
<organism evidence="1 2">
    <name type="scientific">Micromonospora profundi</name>
    <dbReference type="NCBI Taxonomy" id="1420889"/>
    <lineage>
        <taxon>Bacteria</taxon>
        <taxon>Bacillati</taxon>
        <taxon>Actinomycetota</taxon>
        <taxon>Actinomycetes</taxon>
        <taxon>Micromonosporales</taxon>
        <taxon>Micromonosporaceae</taxon>
        <taxon>Micromonospora</taxon>
    </lineage>
</organism>
<name>A0AAJ6HM19_9ACTN</name>
<dbReference type="AlphaFoldDB" id="A0AAJ6HM19"/>
<reference evidence="1 2" key="1">
    <citation type="submission" date="2023-07" db="EMBL/GenBank/DDBJ databases">
        <title>Micromonospora profundi TRM 95458 converts glycerol to a new osmotic compound.</title>
        <authorList>
            <person name="Lu D."/>
        </authorList>
    </citation>
    <scope>NUCLEOTIDE SEQUENCE [LARGE SCALE GENOMIC DNA]</scope>
    <source>
        <strain evidence="1 2">TRM95458</strain>
    </source>
</reference>
<sequence length="77" mass="8319">MTRLRDLLHTADAAFAQARADGEAAVTRLARINEPRRMSAGAYALGYGALGLAQLEDDGPDWYDLLDPRLAGGRTCE</sequence>
<evidence type="ECO:0000313" key="2">
    <source>
        <dbReference type="Proteomes" id="UP001235874"/>
    </source>
</evidence>
<proteinExistence type="predicted"/>
<protein>
    <submittedName>
        <fullName evidence="1">Uncharacterized protein</fullName>
    </submittedName>
</protein>
<keyword evidence="2" id="KW-1185">Reference proteome</keyword>
<evidence type="ECO:0000313" key="1">
    <source>
        <dbReference type="EMBL" id="WLS43340.1"/>
    </source>
</evidence>
<dbReference type="RefSeq" id="WP_306270778.1">
    <property type="nucleotide sequence ID" value="NZ_CP130472.1"/>
</dbReference>
<gene>
    <name evidence="1" type="ORF">Q3V37_18195</name>
</gene>